<dbReference type="InterPro" id="IPR042099">
    <property type="entry name" value="ANL_N_sf"/>
</dbReference>
<protein>
    <submittedName>
        <fullName evidence="3">ATP-dependent acyl-CoA ligase</fullName>
    </submittedName>
</protein>
<sequence length="547" mass="60213">MPHIDGGWNSAPIGGWMLGEEDAIVPLLQRRLDTHGDKLFLDFSGEQYTYAQVYAESARLARGLRAQGVGRGDTVASLLDNGPDAAFLMIAVHQLGAIYAPINTAFKGEYLRHQVADCSTRILVTESDYAERVFAIVDQIPDVELLLHRGDVPQGDPGKLRVESIDAHRLDGAEDPSVEVLPSDTAFIIYTGGTTGPSKGCELSHAYAIRMSAAANWVSQRQEDELNWNPAPLFHMNAVTSIIGSALVGGAASIAPRFSVSGFWREIERTGARVVNLLGVMIPLIAGMDDTEEMARCKGQIRAVAGAPFNPKTEAVWRERYGVALVGNPFYGLTECAPLTVMSLSENKPGACGRPADDLDVRIFGDEDQELPPGEVGEIVCRALRPNTLFKGYWRRPQATVDVMGNQWFHTGDLGKFDDEGWLYFVDRKKDYLRRGGENISSVELEISFMQHPAVAEVAVHAVKSELSEDEVKVTVVRKSDAAVTEEELCLWSVDRLPYFAVPRYIEFRDALPKNGVGRITKYQLRDEGVTAATWDRVAAGVTFERR</sequence>
<dbReference type="InterPro" id="IPR000873">
    <property type="entry name" value="AMP-dep_synth/lig_dom"/>
</dbReference>
<dbReference type="PANTHER" id="PTHR43767:SF1">
    <property type="entry name" value="NONRIBOSOMAL PEPTIDE SYNTHASE PES1 (EUROFUNG)-RELATED"/>
    <property type="match status" value="1"/>
</dbReference>
<dbReference type="RefSeq" id="WP_344600575.1">
    <property type="nucleotide sequence ID" value="NZ_BAAAHE010000002.1"/>
</dbReference>
<feature type="domain" description="AMP-binding enzyme C-terminal" evidence="2">
    <location>
        <begin position="444"/>
        <end position="518"/>
    </location>
</feature>
<dbReference type="Gene3D" id="3.40.50.12780">
    <property type="entry name" value="N-terminal domain of ligase-like"/>
    <property type="match status" value="1"/>
</dbReference>
<gene>
    <name evidence="3" type="ORF">GCM10009547_01660</name>
</gene>
<comment type="caution">
    <text evidence="3">The sequence shown here is derived from an EMBL/GenBank/DDBJ whole genome shotgun (WGS) entry which is preliminary data.</text>
</comment>
<dbReference type="InterPro" id="IPR045851">
    <property type="entry name" value="AMP-bd_C_sf"/>
</dbReference>
<dbReference type="GO" id="GO:0016874">
    <property type="term" value="F:ligase activity"/>
    <property type="evidence" value="ECO:0007669"/>
    <property type="project" value="UniProtKB-KW"/>
</dbReference>
<evidence type="ECO:0000259" key="2">
    <source>
        <dbReference type="Pfam" id="PF13193"/>
    </source>
</evidence>
<evidence type="ECO:0000259" key="1">
    <source>
        <dbReference type="Pfam" id="PF00501"/>
    </source>
</evidence>
<feature type="domain" description="AMP-dependent synthetase/ligase" evidence="1">
    <location>
        <begin position="29"/>
        <end position="394"/>
    </location>
</feature>
<dbReference type="Pfam" id="PF00501">
    <property type="entry name" value="AMP-binding"/>
    <property type="match status" value="1"/>
</dbReference>
<dbReference type="Proteomes" id="UP001500957">
    <property type="component" value="Unassembled WGS sequence"/>
</dbReference>
<keyword evidence="3" id="KW-0436">Ligase</keyword>
<dbReference type="InterPro" id="IPR025110">
    <property type="entry name" value="AMP-bd_C"/>
</dbReference>
<dbReference type="Pfam" id="PF13193">
    <property type="entry name" value="AMP-binding_C"/>
    <property type="match status" value="1"/>
</dbReference>
<dbReference type="PANTHER" id="PTHR43767">
    <property type="entry name" value="LONG-CHAIN-FATTY-ACID--COA LIGASE"/>
    <property type="match status" value="1"/>
</dbReference>
<accession>A0ABN1G3Z1</accession>
<dbReference type="InterPro" id="IPR050237">
    <property type="entry name" value="ATP-dep_AMP-bd_enzyme"/>
</dbReference>
<organism evidence="3 4">
    <name type="scientific">Sporichthya brevicatena</name>
    <dbReference type="NCBI Taxonomy" id="171442"/>
    <lineage>
        <taxon>Bacteria</taxon>
        <taxon>Bacillati</taxon>
        <taxon>Actinomycetota</taxon>
        <taxon>Actinomycetes</taxon>
        <taxon>Sporichthyales</taxon>
        <taxon>Sporichthyaceae</taxon>
        <taxon>Sporichthya</taxon>
    </lineage>
</organism>
<reference evidence="3 4" key="1">
    <citation type="journal article" date="2019" name="Int. J. Syst. Evol. Microbiol.">
        <title>The Global Catalogue of Microorganisms (GCM) 10K type strain sequencing project: providing services to taxonomists for standard genome sequencing and annotation.</title>
        <authorList>
            <consortium name="The Broad Institute Genomics Platform"/>
            <consortium name="The Broad Institute Genome Sequencing Center for Infectious Disease"/>
            <person name="Wu L."/>
            <person name="Ma J."/>
        </authorList>
    </citation>
    <scope>NUCLEOTIDE SEQUENCE [LARGE SCALE GENOMIC DNA]</scope>
    <source>
        <strain evidence="3 4">JCM 10671</strain>
    </source>
</reference>
<proteinExistence type="predicted"/>
<dbReference type="Gene3D" id="3.30.300.30">
    <property type="match status" value="1"/>
</dbReference>
<evidence type="ECO:0000313" key="3">
    <source>
        <dbReference type="EMBL" id="GAA0603694.1"/>
    </source>
</evidence>
<dbReference type="PROSITE" id="PS00455">
    <property type="entry name" value="AMP_BINDING"/>
    <property type="match status" value="1"/>
</dbReference>
<keyword evidence="4" id="KW-1185">Reference proteome</keyword>
<dbReference type="SUPFAM" id="SSF56801">
    <property type="entry name" value="Acetyl-CoA synthetase-like"/>
    <property type="match status" value="1"/>
</dbReference>
<name>A0ABN1G3Z1_9ACTN</name>
<dbReference type="EMBL" id="BAAAHE010000002">
    <property type="protein sequence ID" value="GAA0603694.1"/>
    <property type="molecule type" value="Genomic_DNA"/>
</dbReference>
<dbReference type="InterPro" id="IPR020845">
    <property type="entry name" value="AMP-binding_CS"/>
</dbReference>
<evidence type="ECO:0000313" key="4">
    <source>
        <dbReference type="Proteomes" id="UP001500957"/>
    </source>
</evidence>